<protein>
    <submittedName>
        <fullName evidence="1">Uncharacterized protein</fullName>
    </submittedName>
</protein>
<evidence type="ECO:0000313" key="1">
    <source>
        <dbReference type="EMBL" id="TFK44146.1"/>
    </source>
</evidence>
<dbReference type="Proteomes" id="UP000308652">
    <property type="component" value="Unassembled WGS sequence"/>
</dbReference>
<name>A0A5C3MIF7_9AGAR</name>
<evidence type="ECO:0000313" key="2">
    <source>
        <dbReference type="Proteomes" id="UP000308652"/>
    </source>
</evidence>
<organism evidence="1 2">
    <name type="scientific">Crucibulum laeve</name>
    <dbReference type="NCBI Taxonomy" id="68775"/>
    <lineage>
        <taxon>Eukaryota</taxon>
        <taxon>Fungi</taxon>
        <taxon>Dikarya</taxon>
        <taxon>Basidiomycota</taxon>
        <taxon>Agaricomycotina</taxon>
        <taxon>Agaricomycetes</taxon>
        <taxon>Agaricomycetidae</taxon>
        <taxon>Agaricales</taxon>
        <taxon>Agaricineae</taxon>
        <taxon>Nidulariaceae</taxon>
        <taxon>Crucibulum</taxon>
    </lineage>
</organism>
<gene>
    <name evidence="1" type="ORF">BDQ12DRAFT_4499</name>
</gene>
<accession>A0A5C3MIF7</accession>
<proteinExistence type="predicted"/>
<dbReference type="AlphaFoldDB" id="A0A5C3MIF7"/>
<keyword evidence="2" id="KW-1185">Reference proteome</keyword>
<sequence length="78" mass="8422">MSHSQRNCCFTAFIASSITPTAIPFAVAHTHQFGPRTSTPYCTRPAAHSSSTYTLHLALSQALSIPSPHLELPSILEN</sequence>
<dbReference type="EMBL" id="ML213590">
    <property type="protein sequence ID" value="TFK44146.1"/>
    <property type="molecule type" value="Genomic_DNA"/>
</dbReference>
<reference evidence="1 2" key="1">
    <citation type="journal article" date="2019" name="Nat. Ecol. Evol.">
        <title>Megaphylogeny resolves global patterns of mushroom evolution.</title>
        <authorList>
            <person name="Varga T."/>
            <person name="Krizsan K."/>
            <person name="Foldi C."/>
            <person name="Dima B."/>
            <person name="Sanchez-Garcia M."/>
            <person name="Sanchez-Ramirez S."/>
            <person name="Szollosi G.J."/>
            <person name="Szarkandi J.G."/>
            <person name="Papp V."/>
            <person name="Albert L."/>
            <person name="Andreopoulos W."/>
            <person name="Angelini C."/>
            <person name="Antonin V."/>
            <person name="Barry K.W."/>
            <person name="Bougher N.L."/>
            <person name="Buchanan P."/>
            <person name="Buyck B."/>
            <person name="Bense V."/>
            <person name="Catcheside P."/>
            <person name="Chovatia M."/>
            <person name="Cooper J."/>
            <person name="Damon W."/>
            <person name="Desjardin D."/>
            <person name="Finy P."/>
            <person name="Geml J."/>
            <person name="Haridas S."/>
            <person name="Hughes K."/>
            <person name="Justo A."/>
            <person name="Karasinski D."/>
            <person name="Kautmanova I."/>
            <person name="Kiss B."/>
            <person name="Kocsube S."/>
            <person name="Kotiranta H."/>
            <person name="LaButti K.M."/>
            <person name="Lechner B.E."/>
            <person name="Liimatainen K."/>
            <person name="Lipzen A."/>
            <person name="Lukacs Z."/>
            <person name="Mihaltcheva S."/>
            <person name="Morgado L.N."/>
            <person name="Niskanen T."/>
            <person name="Noordeloos M.E."/>
            <person name="Ohm R.A."/>
            <person name="Ortiz-Santana B."/>
            <person name="Ovrebo C."/>
            <person name="Racz N."/>
            <person name="Riley R."/>
            <person name="Savchenko A."/>
            <person name="Shiryaev A."/>
            <person name="Soop K."/>
            <person name="Spirin V."/>
            <person name="Szebenyi C."/>
            <person name="Tomsovsky M."/>
            <person name="Tulloss R.E."/>
            <person name="Uehling J."/>
            <person name="Grigoriev I.V."/>
            <person name="Vagvolgyi C."/>
            <person name="Papp T."/>
            <person name="Martin F.M."/>
            <person name="Miettinen O."/>
            <person name="Hibbett D.S."/>
            <person name="Nagy L.G."/>
        </authorList>
    </citation>
    <scope>NUCLEOTIDE SEQUENCE [LARGE SCALE GENOMIC DNA]</scope>
    <source>
        <strain evidence="1 2">CBS 166.37</strain>
    </source>
</reference>